<dbReference type="GO" id="GO:0003677">
    <property type="term" value="F:DNA binding"/>
    <property type="evidence" value="ECO:0007669"/>
    <property type="project" value="InterPro"/>
</dbReference>
<dbReference type="Proteomes" id="UP000187499">
    <property type="component" value="Chromosome"/>
</dbReference>
<reference evidence="3" key="1">
    <citation type="submission" date="2016-12" db="EMBL/GenBank/DDBJ databases">
        <authorList>
            <person name="Jung M.Y."/>
            <person name="Lee S.H."/>
        </authorList>
    </citation>
    <scope>NUCLEOTIDE SEQUENCE [LARGE SCALE GENOMIC DNA]</scope>
    <source>
        <strain evidence="3">WiKim39</strain>
    </source>
</reference>
<evidence type="ECO:0000259" key="1">
    <source>
        <dbReference type="PROSITE" id="PS50943"/>
    </source>
</evidence>
<dbReference type="CDD" id="cd00093">
    <property type="entry name" value="HTH_XRE"/>
    <property type="match status" value="1"/>
</dbReference>
<evidence type="ECO:0000313" key="2">
    <source>
        <dbReference type="EMBL" id="APX72042.1"/>
    </source>
</evidence>
<dbReference type="OrthoDB" id="2306932at2"/>
<dbReference type="Pfam" id="PF01381">
    <property type="entry name" value="HTH_3"/>
    <property type="match status" value="1"/>
</dbReference>
<proteinExistence type="predicted"/>
<dbReference type="KEGG" id="lalw:BTM29_05470"/>
<dbReference type="InterPro" id="IPR010982">
    <property type="entry name" value="Lambda_DNA-bd_dom_sf"/>
</dbReference>
<gene>
    <name evidence="2" type="ORF">BTM29_05470</name>
</gene>
<dbReference type="STRING" id="1847728.BTM29_05470"/>
<protein>
    <recommendedName>
        <fullName evidence="1">HTH cro/C1-type domain-containing protein</fullName>
    </recommendedName>
</protein>
<dbReference type="SMART" id="SM00530">
    <property type="entry name" value="HTH_XRE"/>
    <property type="match status" value="1"/>
</dbReference>
<dbReference type="AlphaFoldDB" id="A0A1P8Q2E0"/>
<dbReference type="RefSeq" id="WP_076614545.1">
    <property type="nucleotide sequence ID" value="NZ_CP019323.1"/>
</dbReference>
<dbReference type="Gene3D" id="1.10.260.40">
    <property type="entry name" value="lambda repressor-like DNA-binding domains"/>
    <property type="match status" value="1"/>
</dbReference>
<accession>A0A1P8Q2E0</accession>
<dbReference type="PROSITE" id="PS50943">
    <property type="entry name" value="HTH_CROC1"/>
    <property type="match status" value="1"/>
</dbReference>
<dbReference type="SUPFAM" id="SSF47413">
    <property type="entry name" value="lambda repressor-like DNA-binding domains"/>
    <property type="match status" value="1"/>
</dbReference>
<evidence type="ECO:0000313" key="3">
    <source>
        <dbReference type="Proteomes" id="UP000187499"/>
    </source>
</evidence>
<sequence>MAIYVKDKDRINELLIINNFTQVDLANEVGVGQSYLSSILNQHKPVGTKTANKISSLLSSNFEDIFTFKPSTKVLQN</sequence>
<feature type="domain" description="HTH cro/C1-type" evidence="1">
    <location>
        <begin position="11"/>
        <end position="65"/>
    </location>
</feature>
<organism evidence="2 3">
    <name type="scientific">Companilactobacillus allii</name>
    <dbReference type="NCBI Taxonomy" id="1847728"/>
    <lineage>
        <taxon>Bacteria</taxon>
        <taxon>Bacillati</taxon>
        <taxon>Bacillota</taxon>
        <taxon>Bacilli</taxon>
        <taxon>Lactobacillales</taxon>
        <taxon>Lactobacillaceae</taxon>
        <taxon>Companilactobacillus</taxon>
    </lineage>
</organism>
<dbReference type="EMBL" id="CP019323">
    <property type="protein sequence ID" value="APX72042.1"/>
    <property type="molecule type" value="Genomic_DNA"/>
</dbReference>
<keyword evidence="3" id="KW-1185">Reference proteome</keyword>
<dbReference type="InterPro" id="IPR001387">
    <property type="entry name" value="Cro/C1-type_HTH"/>
</dbReference>
<name>A0A1P8Q2E0_9LACO</name>